<keyword evidence="7" id="KW-1185">Reference proteome</keyword>
<evidence type="ECO:0000256" key="3">
    <source>
        <dbReference type="PROSITE-ProRule" id="PRU01331"/>
    </source>
</evidence>
<dbReference type="PANTHER" id="PTHR43785:SF3">
    <property type="entry name" value="GS CATALYTIC DOMAIN-CONTAINING PROTEIN"/>
    <property type="match status" value="1"/>
</dbReference>
<dbReference type="PROSITE" id="PS51987">
    <property type="entry name" value="GS_CATALYTIC"/>
    <property type="match status" value="1"/>
</dbReference>
<comment type="caution">
    <text evidence="6">The sequence shown here is derived from an EMBL/GenBank/DDBJ whole genome shotgun (WGS) entry which is preliminary data.</text>
</comment>
<reference evidence="7" key="1">
    <citation type="journal article" date="2019" name="Int. J. Syst. Evol. Microbiol.">
        <title>The Global Catalogue of Microorganisms (GCM) 10K type strain sequencing project: providing services to taxonomists for standard genome sequencing and annotation.</title>
        <authorList>
            <consortium name="The Broad Institute Genomics Platform"/>
            <consortium name="The Broad Institute Genome Sequencing Center for Infectious Disease"/>
            <person name="Wu L."/>
            <person name="Ma J."/>
        </authorList>
    </citation>
    <scope>NUCLEOTIDE SEQUENCE [LARGE SCALE GENOMIC DNA]</scope>
    <source>
        <strain evidence="7">KCTC 62164</strain>
    </source>
</reference>
<gene>
    <name evidence="6" type="ORF">ACFOKA_05115</name>
</gene>
<dbReference type="InterPro" id="IPR008146">
    <property type="entry name" value="Gln_synth_cat_dom"/>
</dbReference>
<accession>A0ABV7D391</accession>
<keyword evidence="2 6" id="KW-0436">Ligase</keyword>
<dbReference type="Proteomes" id="UP001595444">
    <property type="component" value="Unassembled WGS sequence"/>
</dbReference>
<dbReference type="Gene3D" id="3.30.590.10">
    <property type="entry name" value="Glutamine synthetase/guanido kinase, catalytic domain"/>
    <property type="match status" value="1"/>
</dbReference>
<protein>
    <submittedName>
        <fullName evidence="6">Glutamine synthetase family protein</fullName>
        <ecNumber evidence="6">6.3.1.-</ecNumber>
    </submittedName>
</protein>
<feature type="domain" description="GS catalytic" evidence="5">
    <location>
        <begin position="125"/>
        <end position="460"/>
    </location>
</feature>
<organism evidence="6 7">
    <name type="scientific">Kordiimonas pumila</name>
    <dbReference type="NCBI Taxonomy" id="2161677"/>
    <lineage>
        <taxon>Bacteria</taxon>
        <taxon>Pseudomonadati</taxon>
        <taxon>Pseudomonadota</taxon>
        <taxon>Alphaproteobacteria</taxon>
        <taxon>Kordiimonadales</taxon>
        <taxon>Kordiimonadaceae</taxon>
        <taxon>Kordiimonas</taxon>
    </lineage>
</organism>
<dbReference type="SMART" id="SM01230">
    <property type="entry name" value="Gln-synt_C"/>
    <property type="match status" value="1"/>
</dbReference>
<proteinExistence type="inferred from homology"/>
<evidence type="ECO:0000313" key="6">
    <source>
        <dbReference type="EMBL" id="MFC3051281.1"/>
    </source>
</evidence>
<dbReference type="Gene3D" id="3.10.20.70">
    <property type="entry name" value="Glutamine synthetase, N-terminal domain"/>
    <property type="match status" value="1"/>
</dbReference>
<dbReference type="EC" id="6.3.1.-" evidence="6"/>
<dbReference type="InterPro" id="IPR014746">
    <property type="entry name" value="Gln_synth/guanido_kin_cat_dom"/>
</dbReference>
<evidence type="ECO:0000259" key="5">
    <source>
        <dbReference type="PROSITE" id="PS51987"/>
    </source>
</evidence>
<dbReference type="SUPFAM" id="SSF54368">
    <property type="entry name" value="Glutamine synthetase, N-terminal domain"/>
    <property type="match status" value="1"/>
</dbReference>
<name>A0ABV7D391_9PROT</name>
<dbReference type="Pfam" id="PF00120">
    <property type="entry name" value="Gln-synt_C"/>
    <property type="match status" value="1"/>
</dbReference>
<comment type="similarity">
    <text evidence="3 4">Belongs to the glutamine synthetase family.</text>
</comment>
<comment type="cofactor">
    <cofactor evidence="1">
        <name>Mg(2+)</name>
        <dbReference type="ChEBI" id="CHEBI:18420"/>
    </cofactor>
</comment>
<evidence type="ECO:0000256" key="4">
    <source>
        <dbReference type="RuleBase" id="RU000384"/>
    </source>
</evidence>
<sequence length="460" mass="51415">MAAEWCSMYDAKRIEELDNWLRSENIDDIECMIPDFAGIARGKSMPRGKFIDGLTAKALRFPESVFGLTITGDYATNDHMSETERDVILMPDLDTICMTPWHSEPTATVICNTFLENGEPVEFDSRNVLKRVLKLYENEGWQPIVAPEFEFYLLERQDDVEAPPQAPVGTSGRRDSGSAPYSVDSLDEFAPYFDDVYDACEAQRINVDTLIHEAGPGQFEFNVEHGPAQGVADQAFLFKRILRQVALRHNMFASFMASPYPDSFGSAMHIHQSVVSLKNGENIFADKSGESTPLFLSHIAGIQKYLPQAMPLIAPFVNSYRRFSSGLSSPTNTHWGYENRSVGLRVPSGPPAARRIENRVAGSDVNPYLAIATSLACGYLGMKEKLKASPEFKGSAYEASSRALPRHYLDGLKNMRKCDPLKEVLGEGFVETYLDAKEMEFDSYSSVLSPWETKYLLLTV</sequence>
<dbReference type="InterPro" id="IPR036651">
    <property type="entry name" value="Gln_synt_N_sf"/>
</dbReference>
<evidence type="ECO:0000256" key="2">
    <source>
        <dbReference type="ARBA" id="ARBA00022598"/>
    </source>
</evidence>
<dbReference type="PANTHER" id="PTHR43785">
    <property type="entry name" value="GAMMA-GLUTAMYLPUTRESCINE SYNTHETASE"/>
    <property type="match status" value="1"/>
</dbReference>
<dbReference type="RefSeq" id="WP_228073394.1">
    <property type="nucleotide sequence ID" value="NZ_CP061205.1"/>
</dbReference>
<dbReference type="EMBL" id="JBHRSL010000002">
    <property type="protein sequence ID" value="MFC3051281.1"/>
    <property type="molecule type" value="Genomic_DNA"/>
</dbReference>
<evidence type="ECO:0000256" key="1">
    <source>
        <dbReference type="ARBA" id="ARBA00001946"/>
    </source>
</evidence>
<evidence type="ECO:0000313" key="7">
    <source>
        <dbReference type="Proteomes" id="UP001595444"/>
    </source>
</evidence>
<dbReference type="GO" id="GO:0016874">
    <property type="term" value="F:ligase activity"/>
    <property type="evidence" value="ECO:0007669"/>
    <property type="project" value="UniProtKB-KW"/>
</dbReference>
<dbReference type="SUPFAM" id="SSF55931">
    <property type="entry name" value="Glutamine synthetase/guanido kinase"/>
    <property type="match status" value="1"/>
</dbReference>